<dbReference type="Pfam" id="PF14223">
    <property type="entry name" value="Retrotran_gag_2"/>
    <property type="match status" value="1"/>
</dbReference>
<dbReference type="PANTHER" id="PTHR35317">
    <property type="entry name" value="OS04G0629600 PROTEIN"/>
    <property type="match status" value="1"/>
</dbReference>
<keyword evidence="3" id="KW-1185">Reference proteome</keyword>
<dbReference type="OMA" id="ANCARHI"/>
<dbReference type="HOGENOM" id="CLU_835162_0_0_1"/>
<accession>J3KUP7</accession>
<dbReference type="Proteomes" id="UP000006038">
    <property type="component" value="Unassembled WGS sequence"/>
</dbReference>
<gene>
    <name evidence="2" type="primary">LOC107305496</name>
</gene>
<evidence type="ECO:0000256" key="1">
    <source>
        <dbReference type="SAM" id="MobiDB-lite"/>
    </source>
</evidence>
<dbReference type="PANTHER" id="PTHR35317:SF23">
    <property type="entry name" value="OS04G0629600 PROTEIN"/>
    <property type="match status" value="1"/>
</dbReference>
<dbReference type="EnsemblPlants" id="OB0071G10110.1">
    <property type="protein sequence ID" value="OB0071G10110.1"/>
    <property type="gene ID" value="OB0071G10110"/>
</dbReference>
<dbReference type="eggNOG" id="ENOG502S2XB">
    <property type="taxonomic scope" value="Eukaryota"/>
</dbReference>
<dbReference type="AlphaFoldDB" id="J3KUP7"/>
<organism evidence="2">
    <name type="scientific">Oryza brachyantha</name>
    <name type="common">malo sina</name>
    <dbReference type="NCBI Taxonomy" id="4533"/>
    <lineage>
        <taxon>Eukaryota</taxon>
        <taxon>Viridiplantae</taxon>
        <taxon>Streptophyta</taxon>
        <taxon>Embryophyta</taxon>
        <taxon>Tracheophyta</taxon>
        <taxon>Spermatophyta</taxon>
        <taxon>Magnoliopsida</taxon>
        <taxon>Liliopsida</taxon>
        <taxon>Poales</taxon>
        <taxon>Poaceae</taxon>
        <taxon>BOP clade</taxon>
        <taxon>Oryzoideae</taxon>
        <taxon>Oryzeae</taxon>
        <taxon>Oryzinae</taxon>
        <taxon>Oryza</taxon>
    </lineage>
</organism>
<dbReference type="GeneID" id="107305496"/>
<name>J3KUP7_ORYBR</name>
<feature type="region of interest" description="Disordered" evidence="1">
    <location>
        <begin position="1"/>
        <end position="21"/>
    </location>
</feature>
<dbReference type="Gramene" id="OB0071G10110.1">
    <property type="protein sequence ID" value="OB0071G10110.1"/>
    <property type="gene ID" value="OB0071G10110"/>
</dbReference>
<dbReference type="KEGG" id="obr:107305496"/>
<proteinExistence type="predicted"/>
<sequence length="333" mass="38186">MSGTDPVVNQAPPEERESVDEEFSTALRNRHPSLSASPCINAIRLCDANCARHINRAISTLEPTDATARKAMATLRSDFMTEHLNLVDKFISYGADHIPDKFVMVQLSPVEPLDGTNNFSKWKSIVLLNLAILDCDLAIREDPPEEPQLDEKYPNYNDLKWAYDNKLTAWKKSNRLSLMYIKSNISPTIIGGITDSGDVKTYLANIKENFKTSHKAYVHRVIKRMMTSRYDGKSGIRKHILEMAHMAHELKTMGMEISDDFLVLLIISLLPPTYDPFRMRYCTKKENWTILELISNLVEEEECMKAEEQKHNNELNLLNPNTKGKRKFYQGEY</sequence>
<dbReference type="RefSeq" id="XP_015698957.1">
    <property type="nucleotide sequence ID" value="XM_015843471.2"/>
</dbReference>
<evidence type="ECO:0000313" key="2">
    <source>
        <dbReference type="EnsemblPlants" id="OB0071G10110.1"/>
    </source>
</evidence>
<evidence type="ECO:0000313" key="3">
    <source>
        <dbReference type="Proteomes" id="UP000006038"/>
    </source>
</evidence>
<dbReference type="RefSeq" id="XP_015698956.1">
    <property type="nucleotide sequence ID" value="XM_015843470.2"/>
</dbReference>
<protein>
    <submittedName>
        <fullName evidence="2">Uncharacterized protein</fullName>
    </submittedName>
</protein>
<dbReference type="OrthoDB" id="653951at2759"/>
<reference evidence="2" key="1">
    <citation type="submission" date="2015-06" db="UniProtKB">
        <authorList>
            <consortium name="EnsemblPlants"/>
        </authorList>
    </citation>
    <scope>IDENTIFICATION</scope>
</reference>